<dbReference type="SMART" id="SM00298">
    <property type="entry name" value="CHROMO"/>
    <property type="match status" value="1"/>
</dbReference>
<keyword evidence="9" id="KW-0695">RNA-directed DNA polymerase</keyword>
<sequence length="998" mass="112544">MDPVKVQAIYDWTQPTSLKSLQKVLGFANFYRRFISNFSSIAKPLTDLTKKGADVVNWSSAAVEAFQELKRRFSSAPVLCQPNVSLPFQVEVDASEIGAGAVLSQRSSDGSVMKPCAFFSRKFSPAERNYDVGNRELLAMKWAFEEWRHWLEGAKHRVVVLTDHKKLTYLESAKRLNPRQARWPLFFSRFDFVVSYLPGSKNVKADALSRSFVPDSPGLPEPAGQVESSDCPGVDTVVDRLQQIWTHVVDNLILSQEKAQRFANRRRCVGPRLRVGGLVWLSSRYIPMKVSSPKFKPRFIGPYRISEVLNPVSFRLTLPASFSIHNVFHRSLLRRYVAPVVPSVDPPAPVLVEGELEYIVEKILDSRTSRRKLQYLVKWKGYGQEDNSWVFASDVHAADLVRAFHLAHPGRPGGSGVSSPPAVTRMYQTVDFATPNIVAIDHSAKKLAEGYISQKVICIGRVPNTFQEEPQKFWHYLPNKRSQYGIKLSKLNVVSVKDLGVKGRQSTPAPEPQREDKKRTSSYEDWRPRTSSRRPSDQNARPGYIGGLSTALQNAVDKPLMPVGLAHRRFWGHLYAIMNLSSNKCLELVDRQNVNIIFLHYNMTGRLIGRASENVIHLKIISSVISVFIILENLTVLVALLRFLRLRRWVHCCLANIAVSDLLAGISYLLNIWLSGEMTFRLTPHQWFLREGLLFTTLAASTFSLFITAVERYCTMVALVSESRTRKVVRAQGLIILCWVLAATVGSLPLFGWNCLCHIESCSTLLPLYSRQYILFSLGLLSISLIGIIGFYCTIYYLVCCNARGTIVTSQSRRAIHLLQTVLIILGSFVICWTPLFVYLLVDASCTPPSCQSPVGLEWVLALAVLNSALNPLIYSLRSSEESMFQHVASKAEMLHLARQNESSLRRKSSVRLSRASFRSPVTSISSVPSQFFKVATFCFDDCFAHSWHSLDELQEVVTGNGLPTILKEFPEMLSTFWPFCLHSAIQLTSKHFDWVQV</sequence>
<dbReference type="InterPro" id="IPR000276">
    <property type="entry name" value="GPCR_Rhodpsn"/>
</dbReference>
<dbReference type="InterPro" id="IPR016197">
    <property type="entry name" value="Chromo-like_dom_sf"/>
</dbReference>
<comment type="subcellular location">
    <subcellularLocation>
        <location evidence="2">Membrane</location>
    </subcellularLocation>
    <subcellularLocation>
        <location evidence="1">Nucleus</location>
    </subcellularLocation>
</comment>
<keyword evidence="13" id="KW-0297">G-protein coupled receptor</keyword>
<evidence type="ECO:0000256" key="10">
    <source>
        <dbReference type="ARBA" id="ARBA00022989"/>
    </source>
</evidence>
<dbReference type="Gene3D" id="2.40.50.40">
    <property type="match status" value="1"/>
</dbReference>
<keyword evidence="13" id="KW-0807">Transducer</keyword>
<dbReference type="InterPro" id="IPR043502">
    <property type="entry name" value="DNA/RNA_pol_sf"/>
</dbReference>
<dbReference type="InterPro" id="IPR041373">
    <property type="entry name" value="RT_RNaseH"/>
</dbReference>
<evidence type="ECO:0000256" key="5">
    <source>
        <dbReference type="ARBA" id="ARBA00022695"/>
    </source>
</evidence>
<dbReference type="Proteomes" id="UP001176940">
    <property type="component" value="Unassembled WGS sequence"/>
</dbReference>
<feature type="compositionally biased region" description="Basic and acidic residues" evidence="14">
    <location>
        <begin position="512"/>
        <end position="528"/>
    </location>
</feature>
<feature type="domain" description="G-protein coupled receptors family 1 profile" evidence="17">
    <location>
        <begin position="632"/>
        <end position="875"/>
    </location>
</feature>
<keyword evidence="6" id="KW-0540">Nuclease</keyword>
<feature type="transmembrane region" description="Helical" evidence="15">
    <location>
        <begin position="734"/>
        <end position="753"/>
    </location>
</feature>
<evidence type="ECO:0000259" key="16">
    <source>
        <dbReference type="PROSITE" id="PS50013"/>
    </source>
</evidence>
<dbReference type="PANTHER" id="PTHR34072:SF42">
    <property type="entry name" value="INTEGRASE CATALYTIC DOMAIN-CONTAINING PROTEIN"/>
    <property type="match status" value="1"/>
</dbReference>
<evidence type="ECO:0000256" key="2">
    <source>
        <dbReference type="ARBA" id="ARBA00004370"/>
    </source>
</evidence>
<dbReference type="EMBL" id="CAUEEQ010035707">
    <property type="protein sequence ID" value="CAJ0952809.1"/>
    <property type="molecule type" value="Genomic_DNA"/>
</dbReference>
<evidence type="ECO:0000256" key="3">
    <source>
        <dbReference type="ARBA" id="ARBA00022679"/>
    </source>
</evidence>
<evidence type="ECO:0000256" key="8">
    <source>
        <dbReference type="ARBA" id="ARBA00022801"/>
    </source>
</evidence>
<evidence type="ECO:0000259" key="17">
    <source>
        <dbReference type="PROSITE" id="PS50262"/>
    </source>
</evidence>
<dbReference type="PROSITE" id="PS00237">
    <property type="entry name" value="G_PROTEIN_RECEP_F1_1"/>
    <property type="match status" value="1"/>
</dbReference>
<comment type="caution">
    <text evidence="18">The sequence shown here is derived from an EMBL/GenBank/DDBJ whole genome shotgun (WGS) entry which is preliminary data.</text>
</comment>
<feature type="non-terminal residue" evidence="18">
    <location>
        <position position="998"/>
    </location>
</feature>
<dbReference type="InterPro" id="IPR023780">
    <property type="entry name" value="Chromo_domain"/>
</dbReference>
<feature type="domain" description="Chromo" evidence="16">
    <location>
        <begin position="358"/>
        <end position="405"/>
    </location>
</feature>
<evidence type="ECO:0008006" key="20">
    <source>
        <dbReference type="Google" id="ProtNLM"/>
    </source>
</evidence>
<name>A0ABN9LWP8_9NEOB</name>
<dbReference type="Pfam" id="PF17917">
    <property type="entry name" value="RT_RNaseH"/>
    <property type="match status" value="1"/>
</dbReference>
<dbReference type="Pfam" id="PF00385">
    <property type="entry name" value="Chromo"/>
    <property type="match status" value="1"/>
</dbReference>
<keyword evidence="11 15" id="KW-0472">Membrane</keyword>
<dbReference type="PANTHER" id="PTHR34072">
    <property type="entry name" value="ENZYMATIC POLYPROTEIN-RELATED"/>
    <property type="match status" value="1"/>
</dbReference>
<dbReference type="Pfam" id="PF00001">
    <property type="entry name" value="7tm_1"/>
    <property type="match status" value="1"/>
</dbReference>
<evidence type="ECO:0000313" key="19">
    <source>
        <dbReference type="Proteomes" id="UP001176940"/>
    </source>
</evidence>
<accession>A0ABN9LWP8</accession>
<evidence type="ECO:0000256" key="1">
    <source>
        <dbReference type="ARBA" id="ARBA00004123"/>
    </source>
</evidence>
<feature type="region of interest" description="Disordered" evidence="14">
    <location>
        <begin position="502"/>
        <end position="541"/>
    </location>
</feature>
<evidence type="ECO:0000256" key="9">
    <source>
        <dbReference type="ARBA" id="ARBA00022918"/>
    </source>
</evidence>
<keyword evidence="5" id="KW-0548">Nucleotidyltransferase</keyword>
<keyword evidence="12" id="KW-0325">Glycoprotein</keyword>
<dbReference type="InterPro" id="IPR000953">
    <property type="entry name" value="Chromo/chromo_shadow_dom"/>
</dbReference>
<dbReference type="SUPFAM" id="SSF56672">
    <property type="entry name" value="DNA/RNA polymerases"/>
    <property type="match status" value="1"/>
</dbReference>
<dbReference type="Pfam" id="PF24626">
    <property type="entry name" value="SH3_Tf2-1"/>
    <property type="match status" value="1"/>
</dbReference>
<evidence type="ECO:0000256" key="15">
    <source>
        <dbReference type="SAM" id="Phobius"/>
    </source>
</evidence>
<dbReference type="Gene3D" id="1.20.1070.10">
    <property type="entry name" value="Rhodopsin 7-helix transmembrane proteins"/>
    <property type="match status" value="1"/>
</dbReference>
<evidence type="ECO:0000256" key="4">
    <source>
        <dbReference type="ARBA" id="ARBA00022692"/>
    </source>
</evidence>
<feature type="transmembrane region" description="Helical" evidence="15">
    <location>
        <begin position="620"/>
        <end position="641"/>
    </location>
</feature>
<dbReference type="SUPFAM" id="SSF54160">
    <property type="entry name" value="Chromo domain-like"/>
    <property type="match status" value="1"/>
</dbReference>
<dbReference type="Gene3D" id="3.30.70.270">
    <property type="match status" value="1"/>
</dbReference>
<feature type="transmembrane region" description="Helical" evidence="15">
    <location>
        <begin position="818"/>
        <end position="839"/>
    </location>
</feature>
<evidence type="ECO:0000256" key="11">
    <source>
        <dbReference type="ARBA" id="ARBA00023136"/>
    </source>
</evidence>
<evidence type="ECO:0000256" key="14">
    <source>
        <dbReference type="SAM" id="MobiDB-lite"/>
    </source>
</evidence>
<keyword evidence="10 15" id="KW-1133">Transmembrane helix</keyword>
<keyword evidence="4 13" id="KW-0812">Transmembrane</keyword>
<keyword evidence="3" id="KW-0808">Transferase</keyword>
<dbReference type="InterPro" id="IPR017452">
    <property type="entry name" value="GPCR_Rhodpsn_7TM"/>
</dbReference>
<evidence type="ECO:0000256" key="7">
    <source>
        <dbReference type="ARBA" id="ARBA00022759"/>
    </source>
</evidence>
<keyword evidence="19" id="KW-1185">Reference proteome</keyword>
<feature type="transmembrane region" description="Helical" evidence="15">
    <location>
        <begin position="773"/>
        <end position="798"/>
    </location>
</feature>
<dbReference type="PRINTS" id="PR00237">
    <property type="entry name" value="GPCRRHODOPSN"/>
</dbReference>
<evidence type="ECO:0000256" key="13">
    <source>
        <dbReference type="RuleBase" id="RU000688"/>
    </source>
</evidence>
<dbReference type="InterPro" id="IPR043128">
    <property type="entry name" value="Rev_trsase/Diguanyl_cyclase"/>
</dbReference>
<feature type="transmembrane region" description="Helical" evidence="15">
    <location>
        <begin position="653"/>
        <end position="673"/>
    </location>
</feature>
<evidence type="ECO:0000256" key="6">
    <source>
        <dbReference type="ARBA" id="ARBA00022722"/>
    </source>
</evidence>
<dbReference type="InterPro" id="IPR004061">
    <property type="entry name" value="S1P_rcpt"/>
</dbReference>
<organism evidence="18 19">
    <name type="scientific">Ranitomeya imitator</name>
    <name type="common">mimic poison frog</name>
    <dbReference type="NCBI Taxonomy" id="111125"/>
    <lineage>
        <taxon>Eukaryota</taxon>
        <taxon>Metazoa</taxon>
        <taxon>Chordata</taxon>
        <taxon>Craniata</taxon>
        <taxon>Vertebrata</taxon>
        <taxon>Euteleostomi</taxon>
        <taxon>Amphibia</taxon>
        <taxon>Batrachia</taxon>
        <taxon>Anura</taxon>
        <taxon>Neobatrachia</taxon>
        <taxon>Hyloidea</taxon>
        <taxon>Dendrobatidae</taxon>
        <taxon>Dendrobatinae</taxon>
        <taxon>Ranitomeya</taxon>
    </lineage>
</organism>
<proteinExistence type="inferred from homology"/>
<evidence type="ECO:0000256" key="12">
    <source>
        <dbReference type="ARBA" id="ARBA00023180"/>
    </source>
</evidence>
<keyword evidence="7" id="KW-0255">Endonuclease</keyword>
<dbReference type="CDD" id="cd09274">
    <property type="entry name" value="RNase_HI_RT_Ty3"/>
    <property type="match status" value="1"/>
</dbReference>
<evidence type="ECO:0000313" key="18">
    <source>
        <dbReference type="EMBL" id="CAJ0952809.1"/>
    </source>
</evidence>
<dbReference type="SUPFAM" id="SSF81321">
    <property type="entry name" value="Family A G protein-coupled receptor-like"/>
    <property type="match status" value="1"/>
</dbReference>
<dbReference type="PRINTS" id="PR01523">
    <property type="entry name" value="S1PRECEPTOR"/>
</dbReference>
<gene>
    <name evidence="18" type="ORF">RIMI_LOCUS14063887</name>
</gene>
<comment type="similarity">
    <text evidence="13">Belongs to the G-protein coupled receptor 1 family.</text>
</comment>
<dbReference type="PROSITE" id="PS50013">
    <property type="entry name" value="CHROMO_2"/>
    <property type="match status" value="1"/>
</dbReference>
<dbReference type="PROSITE" id="PS50262">
    <property type="entry name" value="G_PROTEIN_RECEP_F1_2"/>
    <property type="match status" value="1"/>
</dbReference>
<feature type="transmembrane region" description="Helical" evidence="15">
    <location>
        <begin position="693"/>
        <end position="714"/>
    </location>
</feature>
<reference evidence="18" key="1">
    <citation type="submission" date="2023-07" db="EMBL/GenBank/DDBJ databases">
        <authorList>
            <person name="Stuckert A."/>
        </authorList>
    </citation>
    <scope>NUCLEOTIDE SEQUENCE</scope>
</reference>
<keyword evidence="13" id="KW-0675">Receptor</keyword>
<dbReference type="InterPro" id="IPR056924">
    <property type="entry name" value="SH3_Tf2-1"/>
</dbReference>
<keyword evidence="8" id="KW-0378">Hydrolase</keyword>
<feature type="transmembrane region" description="Helical" evidence="15">
    <location>
        <begin position="859"/>
        <end position="877"/>
    </location>
</feature>
<protein>
    <recommendedName>
        <fullName evidence="20">G-protein coupled receptors family 1 profile domain-containing protein</fullName>
    </recommendedName>
</protein>
<dbReference type="CDD" id="cd00024">
    <property type="entry name" value="CD_CSD"/>
    <property type="match status" value="1"/>
</dbReference>